<dbReference type="InterPro" id="IPR032675">
    <property type="entry name" value="LRR_dom_sf"/>
</dbReference>
<keyword evidence="2" id="KW-1185">Reference proteome</keyword>
<proteinExistence type="predicted"/>
<dbReference type="EMBL" id="CABFNP030001291">
    <property type="protein sequence ID" value="CAI6097410.1"/>
    <property type="molecule type" value="Genomic_DNA"/>
</dbReference>
<gene>
    <name evidence="1" type="ORF">CCHLO57077_00014525</name>
</gene>
<sequence>MVSFGTGFNLQDYGAKNSARELTNEAVIRLVKSCPKLRCMQLQGTSGIKDITLEAIFEFCPDISYVEITTGGGYQQNGLNGSALDKLREHPCWGTKLKTLLLQDPGGYSGRDPLTRAVRALTKERDKLSVQFVSVSEYKKWGDWELETRCEVFRNGRKQSRF</sequence>
<dbReference type="Proteomes" id="UP001160390">
    <property type="component" value="Unassembled WGS sequence"/>
</dbReference>
<organism evidence="1 2">
    <name type="scientific">Clonostachys chloroleuca</name>
    <dbReference type="NCBI Taxonomy" id="1926264"/>
    <lineage>
        <taxon>Eukaryota</taxon>
        <taxon>Fungi</taxon>
        <taxon>Dikarya</taxon>
        <taxon>Ascomycota</taxon>
        <taxon>Pezizomycotina</taxon>
        <taxon>Sordariomycetes</taxon>
        <taxon>Hypocreomycetidae</taxon>
        <taxon>Hypocreales</taxon>
        <taxon>Bionectriaceae</taxon>
        <taxon>Clonostachys</taxon>
    </lineage>
</organism>
<comment type="caution">
    <text evidence="1">The sequence shown here is derived from an EMBL/GenBank/DDBJ whole genome shotgun (WGS) entry which is preliminary data.</text>
</comment>
<evidence type="ECO:0000313" key="2">
    <source>
        <dbReference type="Proteomes" id="UP001160390"/>
    </source>
</evidence>
<reference evidence="1" key="1">
    <citation type="submission" date="2023-01" db="EMBL/GenBank/DDBJ databases">
        <authorList>
            <person name="Piombo E."/>
        </authorList>
    </citation>
    <scope>NUCLEOTIDE SEQUENCE</scope>
</reference>
<evidence type="ECO:0000313" key="1">
    <source>
        <dbReference type="EMBL" id="CAI6097410.1"/>
    </source>
</evidence>
<dbReference type="Gene3D" id="3.80.10.10">
    <property type="entry name" value="Ribonuclease Inhibitor"/>
    <property type="match status" value="1"/>
</dbReference>
<protein>
    <submittedName>
        <fullName evidence="1">Uncharacterized protein</fullName>
    </submittedName>
</protein>
<dbReference type="AlphaFoldDB" id="A0AA35Q9E0"/>
<accession>A0AA35Q9E0</accession>
<name>A0AA35Q9E0_9HYPO</name>